<sequence length="244" mass="26945">MTTTIPLPTPILGNSLYRQQLAAFKQVSLSKPFVPRPNPPGTITVLVSSSSTLRTQIALRQLLSILTADRHKTASYIQTIPSAPFPPPFPEDTPGEQLDRIILERAFDVDGVIECIREAQARDSFLVIDTITHPLRAEFLRDTEGGNQLLENVLTVLREGKGEAMILNDTAPSKQQDSNSDHQYHVPKSKLEENEALRSALGAGLYGESDLMLWATKRKSGDSVVEVLIDRYGPREGTIQDVES</sequence>
<protein>
    <recommendedName>
        <fullName evidence="3">DNA recombination and repair protein Rad51-like C-terminal domain-containing protein</fullName>
    </recommendedName>
</protein>
<reference evidence="1 2" key="1">
    <citation type="journal article" date="2018" name="Nat. Ecol. Evol.">
        <title>Pezizomycetes genomes reveal the molecular basis of ectomycorrhizal truffle lifestyle.</title>
        <authorList>
            <person name="Murat C."/>
            <person name="Payen T."/>
            <person name="Noel B."/>
            <person name="Kuo A."/>
            <person name="Morin E."/>
            <person name="Chen J."/>
            <person name="Kohler A."/>
            <person name="Krizsan K."/>
            <person name="Balestrini R."/>
            <person name="Da Silva C."/>
            <person name="Montanini B."/>
            <person name="Hainaut M."/>
            <person name="Levati E."/>
            <person name="Barry K.W."/>
            <person name="Belfiori B."/>
            <person name="Cichocki N."/>
            <person name="Clum A."/>
            <person name="Dockter R.B."/>
            <person name="Fauchery L."/>
            <person name="Guy J."/>
            <person name="Iotti M."/>
            <person name="Le Tacon F."/>
            <person name="Lindquist E.A."/>
            <person name="Lipzen A."/>
            <person name="Malagnac F."/>
            <person name="Mello A."/>
            <person name="Molinier V."/>
            <person name="Miyauchi S."/>
            <person name="Poulain J."/>
            <person name="Riccioni C."/>
            <person name="Rubini A."/>
            <person name="Sitrit Y."/>
            <person name="Splivallo R."/>
            <person name="Traeger S."/>
            <person name="Wang M."/>
            <person name="Zifcakova L."/>
            <person name="Wipf D."/>
            <person name="Zambonelli A."/>
            <person name="Paolocci F."/>
            <person name="Nowrousian M."/>
            <person name="Ottonello S."/>
            <person name="Baldrian P."/>
            <person name="Spatafora J.W."/>
            <person name="Henrissat B."/>
            <person name="Nagy L.G."/>
            <person name="Aury J.M."/>
            <person name="Wincker P."/>
            <person name="Grigoriev I.V."/>
            <person name="Bonfante P."/>
            <person name="Martin F.M."/>
        </authorList>
    </citation>
    <scope>NUCLEOTIDE SEQUENCE [LARGE SCALE GENOMIC DNA]</scope>
    <source>
        <strain evidence="1 2">RN42</strain>
    </source>
</reference>
<dbReference type="Gene3D" id="3.40.50.300">
    <property type="entry name" value="P-loop containing nucleotide triphosphate hydrolases"/>
    <property type="match status" value="1"/>
</dbReference>
<dbReference type="AlphaFoldDB" id="A0A3N4IHZ5"/>
<keyword evidence="2" id="KW-1185">Reference proteome</keyword>
<name>A0A3N4IHZ5_ASCIM</name>
<proteinExistence type="predicted"/>
<gene>
    <name evidence="1" type="ORF">BJ508DRAFT_324160</name>
</gene>
<evidence type="ECO:0000313" key="1">
    <source>
        <dbReference type="EMBL" id="RPA83801.1"/>
    </source>
</evidence>
<dbReference type="EMBL" id="ML119662">
    <property type="protein sequence ID" value="RPA83801.1"/>
    <property type="molecule type" value="Genomic_DNA"/>
</dbReference>
<evidence type="ECO:0000313" key="2">
    <source>
        <dbReference type="Proteomes" id="UP000275078"/>
    </source>
</evidence>
<evidence type="ECO:0008006" key="3">
    <source>
        <dbReference type="Google" id="ProtNLM"/>
    </source>
</evidence>
<accession>A0A3N4IHZ5</accession>
<organism evidence="1 2">
    <name type="scientific">Ascobolus immersus RN42</name>
    <dbReference type="NCBI Taxonomy" id="1160509"/>
    <lineage>
        <taxon>Eukaryota</taxon>
        <taxon>Fungi</taxon>
        <taxon>Dikarya</taxon>
        <taxon>Ascomycota</taxon>
        <taxon>Pezizomycotina</taxon>
        <taxon>Pezizomycetes</taxon>
        <taxon>Pezizales</taxon>
        <taxon>Ascobolaceae</taxon>
        <taxon>Ascobolus</taxon>
    </lineage>
</organism>
<dbReference type="InterPro" id="IPR027417">
    <property type="entry name" value="P-loop_NTPase"/>
</dbReference>
<dbReference type="Proteomes" id="UP000275078">
    <property type="component" value="Unassembled WGS sequence"/>
</dbReference>